<dbReference type="FunFam" id="1.10.238.10:FF:000121">
    <property type="entry name" value="EF-hand calcium-binding domain-containing protein 6"/>
    <property type="match status" value="1"/>
</dbReference>
<name>A0A2I2YGC6_GORGO</name>
<evidence type="ECO:0000313" key="2">
    <source>
        <dbReference type="Ensembl" id="ENSGGOP00000033973.1"/>
    </source>
</evidence>
<keyword evidence="3" id="KW-1185">Reference proteome</keyword>
<dbReference type="EMBL" id="CABD030121486">
    <property type="status" value="NOT_ANNOTATED_CDS"/>
    <property type="molecule type" value="Genomic_DNA"/>
</dbReference>
<dbReference type="Gene3D" id="1.10.238.10">
    <property type="entry name" value="EF-hand"/>
    <property type="match status" value="1"/>
</dbReference>
<proteinExistence type="predicted"/>
<reference evidence="2" key="3">
    <citation type="submission" date="2025-08" db="UniProtKB">
        <authorList>
            <consortium name="Ensembl"/>
        </authorList>
    </citation>
    <scope>IDENTIFICATION</scope>
</reference>
<protein>
    <submittedName>
        <fullName evidence="2">EF-hand calcium binding domain 6</fullName>
    </submittedName>
</protein>
<dbReference type="InterPro" id="IPR002048">
    <property type="entry name" value="EF_hand_dom"/>
</dbReference>
<dbReference type="SUPFAM" id="SSF47473">
    <property type="entry name" value="EF-hand"/>
    <property type="match status" value="1"/>
</dbReference>
<dbReference type="AlphaFoldDB" id="A0A2I2YGC6"/>
<evidence type="ECO:0000259" key="1">
    <source>
        <dbReference type="PROSITE" id="PS50222"/>
    </source>
</evidence>
<reference evidence="3" key="1">
    <citation type="submission" date="2011-05" db="EMBL/GenBank/DDBJ databases">
        <title>Insights into the evolution of the great apes provided by the gorilla genome.</title>
        <authorList>
            <person name="Scally A."/>
        </authorList>
    </citation>
    <scope>NUCLEOTIDE SEQUENCE [LARGE SCALE GENOMIC DNA]</scope>
</reference>
<dbReference type="EMBL" id="CABD030121488">
    <property type="status" value="NOT_ANNOTATED_CDS"/>
    <property type="molecule type" value="Genomic_DNA"/>
</dbReference>
<dbReference type="InterPro" id="IPR011992">
    <property type="entry name" value="EF-hand-dom_pair"/>
</dbReference>
<dbReference type="GO" id="GO:0005509">
    <property type="term" value="F:calcium ion binding"/>
    <property type="evidence" value="ECO:0007669"/>
    <property type="project" value="InterPro"/>
</dbReference>
<dbReference type="PANTHER" id="PTHR20875:SF2">
    <property type="entry name" value="EF-HAND CALCIUM-BINDING DOMAIN-CONTAINING PROTEIN 6"/>
    <property type="match status" value="1"/>
</dbReference>
<gene>
    <name evidence="2" type="primary">EFCAB6</name>
</gene>
<dbReference type="PANTHER" id="PTHR20875">
    <property type="entry name" value="EF-HAND CALCIUM-BINDING DOMAIN-CONTAINING PROTEIN 6-RELATED"/>
    <property type="match status" value="1"/>
</dbReference>
<dbReference type="EMBL" id="CABD030121485">
    <property type="status" value="NOT_ANNOTATED_CDS"/>
    <property type="molecule type" value="Genomic_DNA"/>
</dbReference>
<dbReference type="Proteomes" id="UP000001519">
    <property type="component" value="Chromosome 22"/>
</dbReference>
<evidence type="ECO:0000313" key="3">
    <source>
        <dbReference type="Proteomes" id="UP000001519"/>
    </source>
</evidence>
<dbReference type="Ensembl" id="ENSGGOT00000042780.1">
    <property type="protein sequence ID" value="ENSGGOP00000033973.1"/>
    <property type="gene ID" value="ENSGGOG00000015468.3"/>
</dbReference>
<reference evidence="2" key="4">
    <citation type="submission" date="2025-09" db="UniProtKB">
        <authorList>
            <consortium name="Ensembl"/>
        </authorList>
    </citation>
    <scope>IDENTIFICATION</scope>
</reference>
<organism evidence="2 3">
    <name type="scientific">Gorilla gorilla gorilla</name>
    <name type="common">Western lowland gorilla</name>
    <dbReference type="NCBI Taxonomy" id="9595"/>
    <lineage>
        <taxon>Eukaryota</taxon>
        <taxon>Metazoa</taxon>
        <taxon>Chordata</taxon>
        <taxon>Craniata</taxon>
        <taxon>Vertebrata</taxon>
        <taxon>Euteleostomi</taxon>
        <taxon>Mammalia</taxon>
        <taxon>Eutheria</taxon>
        <taxon>Euarchontoglires</taxon>
        <taxon>Primates</taxon>
        <taxon>Haplorrhini</taxon>
        <taxon>Catarrhini</taxon>
        <taxon>Hominidae</taxon>
        <taxon>Gorilla</taxon>
    </lineage>
</organism>
<dbReference type="EMBL" id="CABD030121487">
    <property type="status" value="NOT_ANNOTATED_CDS"/>
    <property type="molecule type" value="Genomic_DNA"/>
</dbReference>
<dbReference type="PROSITE" id="PS50222">
    <property type="entry name" value="EF_HAND_2"/>
    <property type="match status" value="1"/>
</dbReference>
<dbReference type="Bgee" id="ENSGGOG00000015468">
    <property type="expression patterns" value="Expressed in testis and 4 other cell types or tissues"/>
</dbReference>
<sequence>MVPQISSGLLQIPLSISGTVPYLAFLSRFGGIDLYINGIKRGGGNEMNCCRTLRELEIQVGEKVFKNIKTVMKAFELIDVNKTGLVRPQELRRVLETFCLKLRDEEYEKFSKHYNIHNDTAVDYNVFLKNLSINNDLNLRYCMGSQEVSLENQQAKNSKKEHLLGSASSEDIWRNYSLDEIERNFCLEVRCFPKPQLPTE</sequence>
<dbReference type="InterPro" id="IPR052603">
    <property type="entry name" value="EFCB6"/>
</dbReference>
<dbReference type="EMBL" id="CABD030121489">
    <property type="status" value="NOT_ANNOTATED_CDS"/>
    <property type="molecule type" value="Genomic_DNA"/>
</dbReference>
<dbReference type="EMBL" id="CABD030121484">
    <property type="status" value="NOT_ANNOTATED_CDS"/>
    <property type="molecule type" value="Genomic_DNA"/>
</dbReference>
<dbReference type="EMBL" id="CABD030121483">
    <property type="status" value="NOT_ANNOTATED_CDS"/>
    <property type="molecule type" value="Genomic_DNA"/>
</dbReference>
<reference evidence="2 3" key="2">
    <citation type="journal article" date="2012" name="Nature">
        <title>Insights into hominid evolution from the gorilla genome sequence.</title>
        <authorList>
            <person name="Scally A."/>
            <person name="Dutheil J.Y."/>
            <person name="Hillier L.W."/>
            <person name="Jordan G.E."/>
            <person name="Goodhead I."/>
            <person name="Herrero J."/>
            <person name="Hobolth A."/>
            <person name="Lappalainen T."/>
            <person name="Mailund T."/>
            <person name="Marques-Bonet T."/>
            <person name="McCarthy S."/>
            <person name="Montgomery S.H."/>
            <person name="Schwalie P.C."/>
            <person name="Tang Y.A."/>
            <person name="Ward M.C."/>
            <person name="Xue Y."/>
            <person name="Yngvadottir B."/>
            <person name="Alkan C."/>
            <person name="Andersen L.N."/>
            <person name="Ayub Q."/>
            <person name="Ball E.V."/>
            <person name="Beal K."/>
            <person name="Bradley B.J."/>
            <person name="Chen Y."/>
            <person name="Clee C.M."/>
            <person name="Fitzgerald S."/>
            <person name="Graves T.A."/>
            <person name="Gu Y."/>
            <person name="Heath P."/>
            <person name="Heger A."/>
            <person name="Karakoc E."/>
            <person name="Kolb-Kokocinski A."/>
            <person name="Laird G.K."/>
            <person name="Lunter G."/>
            <person name="Meader S."/>
            <person name="Mort M."/>
            <person name="Mullikin J.C."/>
            <person name="Munch K."/>
            <person name="O'Connor T.D."/>
            <person name="Phillips A.D."/>
            <person name="Prado-Martinez J."/>
            <person name="Rogers A.S."/>
            <person name="Sajjadian S."/>
            <person name="Schmidt D."/>
            <person name="Shaw K."/>
            <person name="Simpson J.T."/>
            <person name="Stenson P.D."/>
            <person name="Turner D.J."/>
            <person name="Vigilant L."/>
            <person name="Vilella A.J."/>
            <person name="Whitener W."/>
            <person name="Zhu B."/>
            <person name="Cooper D.N."/>
            <person name="de Jong P."/>
            <person name="Dermitzakis E.T."/>
            <person name="Eichler E.E."/>
            <person name="Flicek P."/>
            <person name="Goldman N."/>
            <person name="Mundy N.I."/>
            <person name="Ning Z."/>
            <person name="Odom D.T."/>
            <person name="Ponting C.P."/>
            <person name="Quail M.A."/>
            <person name="Ryder O.A."/>
            <person name="Searle S.M."/>
            <person name="Warren W.C."/>
            <person name="Wilson R.K."/>
            <person name="Schierup M.H."/>
            <person name="Rogers J."/>
            <person name="Tyler-Smith C."/>
            <person name="Durbin R."/>
        </authorList>
    </citation>
    <scope>NUCLEOTIDE SEQUENCE [LARGE SCALE GENOMIC DNA]</scope>
</reference>
<accession>A0A2I2YGC6</accession>
<dbReference type="GeneTree" id="ENSGT00390000013629"/>
<feature type="domain" description="EF-hand" evidence="1">
    <location>
        <begin position="66"/>
        <end position="101"/>
    </location>
</feature>